<dbReference type="RefSeq" id="XP_041198613.1">
    <property type="nucleotide sequence ID" value="XM_041343486.1"/>
</dbReference>
<protein>
    <submittedName>
        <fullName evidence="2">Uncharacterized protein</fullName>
    </submittedName>
</protein>
<dbReference type="GeneID" id="64637502"/>
<organism evidence="2 3">
    <name type="scientific">Suillus subaureus</name>
    <dbReference type="NCBI Taxonomy" id="48587"/>
    <lineage>
        <taxon>Eukaryota</taxon>
        <taxon>Fungi</taxon>
        <taxon>Dikarya</taxon>
        <taxon>Basidiomycota</taxon>
        <taxon>Agaricomycotina</taxon>
        <taxon>Agaricomycetes</taxon>
        <taxon>Agaricomycetidae</taxon>
        <taxon>Boletales</taxon>
        <taxon>Suillineae</taxon>
        <taxon>Suillaceae</taxon>
        <taxon>Suillus</taxon>
    </lineage>
</organism>
<evidence type="ECO:0000313" key="3">
    <source>
        <dbReference type="Proteomes" id="UP000807769"/>
    </source>
</evidence>
<dbReference type="AlphaFoldDB" id="A0A9P7EM48"/>
<evidence type="ECO:0000256" key="1">
    <source>
        <dbReference type="SAM" id="MobiDB-lite"/>
    </source>
</evidence>
<proteinExistence type="predicted"/>
<reference evidence="2" key="1">
    <citation type="journal article" date="2020" name="New Phytol.">
        <title>Comparative genomics reveals dynamic genome evolution in host specialist ectomycorrhizal fungi.</title>
        <authorList>
            <person name="Lofgren L.A."/>
            <person name="Nguyen N.H."/>
            <person name="Vilgalys R."/>
            <person name="Ruytinx J."/>
            <person name="Liao H.L."/>
            <person name="Branco S."/>
            <person name="Kuo A."/>
            <person name="LaButti K."/>
            <person name="Lipzen A."/>
            <person name="Andreopoulos W."/>
            <person name="Pangilinan J."/>
            <person name="Riley R."/>
            <person name="Hundley H."/>
            <person name="Na H."/>
            <person name="Barry K."/>
            <person name="Grigoriev I.V."/>
            <person name="Stajich J.E."/>
            <person name="Kennedy P.G."/>
        </authorList>
    </citation>
    <scope>NUCLEOTIDE SEQUENCE</scope>
    <source>
        <strain evidence="2">MN1</strain>
    </source>
</reference>
<accession>A0A9P7EM48</accession>
<dbReference type="Proteomes" id="UP000807769">
    <property type="component" value="Unassembled WGS sequence"/>
</dbReference>
<name>A0A9P7EM48_9AGAM</name>
<dbReference type="OrthoDB" id="2691869at2759"/>
<sequence length="186" mass="20156">MSPASETGTSSTPPRANAQTHVASTIESTPNSRGASVISENIGVLGARVKKVRPWIQRDIEQVKECKADSMLQALLQRASFAPETEQPDLLQNCLKAVLPVCNGQSCTALVKSSDIETAFNEYVCPGAENKFYGPFIRATNIALACLEEVKVDGMRAAVPAVDMICQQNDMPMYQTHQTAKSTRKP</sequence>
<evidence type="ECO:0000313" key="2">
    <source>
        <dbReference type="EMBL" id="KAG1824896.1"/>
    </source>
</evidence>
<gene>
    <name evidence="2" type="ORF">BJ212DRAFT_552525</name>
</gene>
<comment type="caution">
    <text evidence="2">The sequence shown here is derived from an EMBL/GenBank/DDBJ whole genome shotgun (WGS) entry which is preliminary data.</text>
</comment>
<keyword evidence="3" id="KW-1185">Reference proteome</keyword>
<dbReference type="EMBL" id="JABBWG010000003">
    <property type="protein sequence ID" value="KAG1824896.1"/>
    <property type="molecule type" value="Genomic_DNA"/>
</dbReference>
<feature type="region of interest" description="Disordered" evidence="1">
    <location>
        <begin position="1"/>
        <end position="34"/>
    </location>
</feature>